<dbReference type="InterPro" id="IPR014001">
    <property type="entry name" value="Helicase_ATP-bd"/>
</dbReference>
<keyword evidence="5 7" id="KW-0067">ATP-binding</keyword>
<dbReference type="GO" id="GO:0009378">
    <property type="term" value="F:four-way junction helicase activity"/>
    <property type="evidence" value="ECO:0007669"/>
    <property type="project" value="TreeGrafter"/>
</dbReference>
<dbReference type="GO" id="GO:0005694">
    <property type="term" value="C:chromosome"/>
    <property type="evidence" value="ECO:0007669"/>
    <property type="project" value="TreeGrafter"/>
</dbReference>
<dbReference type="PANTHER" id="PTHR13710">
    <property type="entry name" value="DNA HELICASE RECQ FAMILY MEMBER"/>
    <property type="match status" value="1"/>
</dbReference>
<dbReference type="PROSITE" id="PS51192">
    <property type="entry name" value="HELICASE_ATP_BIND_1"/>
    <property type="match status" value="1"/>
</dbReference>
<evidence type="ECO:0000313" key="12">
    <source>
        <dbReference type="Proteomes" id="UP000007431"/>
    </source>
</evidence>
<dbReference type="GeneID" id="9589865"/>
<evidence type="ECO:0000256" key="2">
    <source>
        <dbReference type="ARBA" id="ARBA00022741"/>
    </source>
</evidence>
<dbReference type="EMBL" id="GL377302">
    <property type="protein sequence ID" value="EFJ02289.1"/>
    <property type="molecule type" value="Genomic_DNA"/>
</dbReference>
<name>D8PP48_SCHCM</name>
<evidence type="ECO:0000256" key="4">
    <source>
        <dbReference type="ARBA" id="ARBA00022806"/>
    </source>
</evidence>
<dbReference type="Pfam" id="PF16124">
    <property type="entry name" value="RecQ_Zn_bind"/>
    <property type="match status" value="1"/>
</dbReference>
<dbReference type="STRING" id="578458.D8PP48"/>
<dbReference type="Gene3D" id="3.40.50.300">
    <property type="entry name" value="P-loop containing nucleotide triphosphate hydrolases"/>
    <property type="match status" value="2"/>
</dbReference>
<evidence type="ECO:0000259" key="10">
    <source>
        <dbReference type="PROSITE" id="PS51194"/>
    </source>
</evidence>
<dbReference type="KEGG" id="scm:SCHCO_02612206"/>
<dbReference type="PANTHER" id="PTHR13710:SF120">
    <property type="entry name" value="BIFUNCTIONAL 3'-5' EXONUCLEASE_ATP-DEPENDENT HELICASE WRN"/>
    <property type="match status" value="1"/>
</dbReference>
<dbReference type="EC" id="5.6.2.4" evidence="7"/>
<feature type="domain" description="Helicase C-terminal" evidence="10">
    <location>
        <begin position="219"/>
        <end position="378"/>
    </location>
</feature>
<keyword evidence="7" id="KW-0539">Nucleus</keyword>
<dbReference type="GO" id="GO:0005737">
    <property type="term" value="C:cytoplasm"/>
    <property type="evidence" value="ECO:0007669"/>
    <property type="project" value="TreeGrafter"/>
</dbReference>
<evidence type="ECO:0000256" key="5">
    <source>
        <dbReference type="ARBA" id="ARBA00022840"/>
    </source>
</evidence>
<sequence>MQEAHRVLNEVFGYESFRLSQEKVIARLLEDNKNALVVFPTGGGKSLTFQIPGMCLPGLTLVISPLIALMKDQVDALVRRGVSAASLDSTLTLEQSRDVKSRVKDGSLKILYVAPERLNNEGFMNMMADVKIALLAVDEAHCISQWGASFRPEYLKIARFAEENMVERVLCLTATATPKVVEDICTSFDIEKPDGVFSAPVFRPNLALQVAHANNLDEKMSRIMPMLERRTGPAIIYVTLQQQTQDVVSYLERHNIHATAYHAGISSDERTAIQNKFMESEKDIVACTIAFGMGIDKADIRQVFHLYMPKTLENYSQEVGRAGRDGLESECLMFISPPDLPTLEGFARGDTCNKKDLEKFLQEVMSKPTAKDGTLDFNHYQQAKDYDIRSNALGLLYAQLELDYNYMRAITPMYTTYELTPAVNFGRVLKDSSIPATAIKTHWRTKNTRTGDKKYELDVVETASVSGVDRTDMVRQIGAWEMDGNVNVKASQVRARYRTFLDNPRPTKPEELKQLTEELYARLLKKEEDDIAKIHQVLDFAKDDDCLAHNVAKYFGDPDAVPGGMCGKCTFCVTGSGLDFTPAPPTPIDPSQIQAILNACPERDDPRLLARMAFGITSPRLTALKCSTYHPLFGSMCTADFGIIVEAFDVECKKVGYERADAPEEVVGGKRKATGGNRGIIGGGSKGYGGGGRGGGRGRGGGGGYRGGGNGYKKARY</sequence>
<dbReference type="SMART" id="SM00490">
    <property type="entry name" value="HELICc"/>
    <property type="match status" value="1"/>
</dbReference>
<evidence type="ECO:0000256" key="1">
    <source>
        <dbReference type="ARBA" id="ARBA00005446"/>
    </source>
</evidence>
<dbReference type="NCBIfam" id="TIGR00614">
    <property type="entry name" value="recQ_fam"/>
    <property type="match status" value="1"/>
</dbReference>
<dbReference type="PROSITE" id="PS51194">
    <property type="entry name" value="HELICASE_CTER"/>
    <property type="match status" value="1"/>
</dbReference>
<dbReference type="GO" id="GO:0005634">
    <property type="term" value="C:nucleus"/>
    <property type="evidence" value="ECO:0007669"/>
    <property type="project" value="UniProtKB-SubCell"/>
</dbReference>
<dbReference type="InterPro" id="IPR036388">
    <property type="entry name" value="WH-like_DNA-bd_sf"/>
</dbReference>
<dbReference type="OMA" id="TVENFVY"/>
<reference evidence="11 12" key="1">
    <citation type="journal article" date="2010" name="Nat. Biotechnol.">
        <title>Genome sequence of the model mushroom Schizophyllum commune.</title>
        <authorList>
            <person name="Ohm R.A."/>
            <person name="de Jong J.F."/>
            <person name="Lugones L.G."/>
            <person name="Aerts A."/>
            <person name="Kothe E."/>
            <person name="Stajich J.E."/>
            <person name="de Vries R.P."/>
            <person name="Record E."/>
            <person name="Levasseur A."/>
            <person name="Baker S.E."/>
            <person name="Bartholomew K.A."/>
            <person name="Coutinho P.M."/>
            <person name="Erdmann S."/>
            <person name="Fowler T.J."/>
            <person name="Gathman A.C."/>
            <person name="Lombard V."/>
            <person name="Henrissat B."/>
            <person name="Knabe N."/>
            <person name="Kuees U."/>
            <person name="Lilly W.W."/>
            <person name="Lindquist E."/>
            <person name="Lucas S."/>
            <person name="Magnuson J.K."/>
            <person name="Piumi F."/>
            <person name="Raudaskoski M."/>
            <person name="Salamov A."/>
            <person name="Schmutz J."/>
            <person name="Schwarze F.W.M.R."/>
            <person name="vanKuyk P.A."/>
            <person name="Horton J.S."/>
            <person name="Grigoriev I.V."/>
            <person name="Woesten H.A.B."/>
        </authorList>
    </citation>
    <scope>NUCLEOTIDE SEQUENCE [LARGE SCALE GENOMIC DNA]</scope>
    <source>
        <strain evidence="12">H4-8 / FGSC 9210</strain>
    </source>
</reference>
<dbReference type="GO" id="GO:0016787">
    <property type="term" value="F:hydrolase activity"/>
    <property type="evidence" value="ECO:0007669"/>
    <property type="project" value="UniProtKB-KW"/>
</dbReference>
<dbReference type="CDD" id="cd18018">
    <property type="entry name" value="DEXHc_RecQ4-like"/>
    <property type="match status" value="1"/>
</dbReference>
<dbReference type="GO" id="GO:0003676">
    <property type="term" value="F:nucleic acid binding"/>
    <property type="evidence" value="ECO:0007669"/>
    <property type="project" value="InterPro"/>
</dbReference>
<feature type="domain" description="Helicase ATP-binding" evidence="9">
    <location>
        <begin position="26"/>
        <end position="194"/>
    </location>
</feature>
<keyword evidence="3 7" id="KW-0378">Hydrolase</keyword>
<proteinExistence type="inferred from homology"/>
<accession>D8PP48</accession>
<feature type="compositionally biased region" description="Gly residues" evidence="8">
    <location>
        <begin position="681"/>
        <end position="711"/>
    </location>
</feature>
<dbReference type="InterPro" id="IPR001650">
    <property type="entry name" value="Helicase_C-like"/>
</dbReference>
<keyword evidence="4 7" id="KW-0347">Helicase</keyword>
<dbReference type="SMART" id="SM00487">
    <property type="entry name" value="DEXDc"/>
    <property type="match status" value="1"/>
</dbReference>
<dbReference type="InterPro" id="IPR004589">
    <property type="entry name" value="DNA_helicase_ATP-dep_RecQ"/>
</dbReference>
<dbReference type="SUPFAM" id="SSF52540">
    <property type="entry name" value="P-loop containing nucleoside triphosphate hydrolases"/>
    <property type="match status" value="1"/>
</dbReference>
<dbReference type="InParanoid" id="D8PP48"/>
<dbReference type="GO" id="GO:0043138">
    <property type="term" value="F:3'-5' DNA helicase activity"/>
    <property type="evidence" value="ECO:0007669"/>
    <property type="project" value="UniProtKB-EC"/>
</dbReference>
<comment type="similarity">
    <text evidence="1 7">Belongs to the helicase family. RecQ subfamily.</text>
</comment>
<comment type="catalytic activity">
    <reaction evidence="7">
        <text>ATP + H2O = ADP + phosphate + H(+)</text>
        <dbReference type="Rhea" id="RHEA:13065"/>
        <dbReference type="ChEBI" id="CHEBI:15377"/>
        <dbReference type="ChEBI" id="CHEBI:15378"/>
        <dbReference type="ChEBI" id="CHEBI:30616"/>
        <dbReference type="ChEBI" id="CHEBI:43474"/>
        <dbReference type="ChEBI" id="CHEBI:456216"/>
    </reaction>
</comment>
<feature type="region of interest" description="Disordered" evidence="8">
    <location>
        <begin position="681"/>
        <end position="717"/>
    </location>
</feature>
<dbReference type="InterPro" id="IPR032284">
    <property type="entry name" value="RecQ_Zn-bd"/>
</dbReference>
<dbReference type="GO" id="GO:0000724">
    <property type="term" value="P:double-strand break repair via homologous recombination"/>
    <property type="evidence" value="ECO:0007669"/>
    <property type="project" value="TreeGrafter"/>
</dbReference>
<dbReference type="HOGENOM" id="CLU_001103_9_2_1"/>
<dbReference type="Pfam" id="PF00270">
    <property type="entry name" value="DEAD"/>
    <property type="match status" value="1"/>
</dbReference>
<dbReference type="OrthoDB" id="2507344at2759"/>
<protein>
    <recommendedName>
        <fullName evidence="7">ATP-dependent DNA helicase</fullName>
        <ecNumber evidence="7">5.6.2.4</ecNumber>
    </recommendedName>
</protein>
<dbReference type="GO" id="GO:0005524">
    <property type="term" value="F:ATP binding"/>
    <property type="evidence" value="ECO:0007669"/>
    <property type="project" value="UniProtKB-KW"/>
</dbReference>
<organism evidence="12">
    <name type="scientific">Schizophyllum commune (strain H4-8 / FGSC 9210)</name>
    <name type="common">Split gill fungus</name>
    <dbReference type="NCBI Taxonomy" id="578458"/>
    <lineage>
        <taxon>Eukaryota</taxon>
        <taxon>Fungi</taxon>
        <taxon>Dikarya</taxon>
        <taxon>Basidiomycota</taxon>
        <taxon>Agaricomycotina</taxon>
        <taxon>Agaricomycetes</taxon>
        <taxon>Agaricomycetidae</taxon>
        <taxon>Agaricales</taxon>
        <taxon>Schizophyllaceae</taxon>
        <taxon>Schizophyllum</taxon>
    </lineage>
</organism>
<comment type="subcellular location">
    <subcellularLocation>
        <location evidence="7">Nucleus</location>
    </subcellularLocation>
</comment>
<dbReference type="FunFam" id="3.40.50.300:FF:001389">
    <property type="entry name" value="ATP-dependent DNA helicase RecQ"/>
    <property type="match status" value="1"/>
</dbReference>
<dbReference type="eggNOG" id="KOG0352">
    <property type="taxonomic scope" value="Eukaryota"/>
</dbReference>
<dbReference type="Proteomes" id="UP000007431">
    <property type="component" value="Unassembled WGS sequence"/>
</dbReference>
<evidence type="ECO:0000256" key="3">
    <source>
        <dbReference type="ARBA" id="ARBA00022801"/>
    </source>
</evidence>
<evidence type="ECO:0000313" key="11">
    <source>
        <dbReference type="EMBL" id="EFJ02289.1"/>
    </source>
</evidence>
<dbReference type="VEuPathDB" id="FungiDB:SCHCODRAFT_02612206"/>
<dbReference type="RefSeq" id="XP_003037191.1">
    <property type="nucleotide sequence ID" value="XM_003037145.1"/>
</dbReference>
<evidence type="ECO:0000256" key="6">
    <source>
        <dbReference type="ARBA" id="ARBA00034617"/>
    </source>
</evidence>
<evidence type="ECO:0000256" key="7">
    <source>
        <dbReference type="RuleBase" id="RU364117"/>
    </source>
</evidence>
<comment type="catalytic activity">
    <reaction evidence="6 7">
        <text>Couples ATP hydrolysis with the unwinding of duplex DNA by translocating in the 3'-5' direction.</text>
        <dbReference type="EC" id="5.6.2.4"/>
    </reaction>
</comment>
<keyword evidence="12" id="KW-1185">Reference proteome</keyword>
<dbReference type="Gene3D" id="1.10.10.10">
    <property type="entry name" value="Winged helix-like DNA-binding domain superfamily/Winged helix DNA-binding domain"/>
    <property type="match status" value="1"/>
</dbReference>
<dbReference type="Pfam" id="PF00271">
    <property type="entry name" value="Helicase_C"/>
    <property type="match status" value="1"/>
</dbReference>
<dbReference type="InterPro" id="IPR011545">
    <property type="entry name" value="DEAD/DEAH_box_helicase_dom"/>
</dbReference>
<keyword evidence="2 7" id="KW-0547">Nucleotide-binding</keyword>
<gene>
    <name evidence="11" type="ORF">SCHCODRAFT_255426</name>
</gene>
<dbReference type="AlphaFoldDB" id="D8PP48"/>
<evidence type="ECO:0000259" key="9">
    <source>
        <dbReference type="PROSITE" id="PS51192"/>
    </source>
</evidence>
<evidence type="ECO:0000256" key="8">
    <source>
        <dbReference type="SAM" id="MobiDB-lite"/>
    </source>
</evidence>
<dbReference type="InterPro" id="IPR027417">
    <property type="entry name" value="P-loop_NTPase"/>
</dbReference>